<dbReference type="EMBL" id="JBJQOH010000008">
    <property type="protein sequence ID" value="KAL3675789.1"/>
    <property type="molecule type" value="Genomic_DNA"/>
</dbReference>
<evidence type="ECO:0000313" key="4">
    <source>
        <dbReference type="Proteomes" id="UP001633002"/>
    </source>
</evidence>
<keyword evidence="4" id="KW-1185">Reference proteome</keyword>
<dbReference type="InterPro" id="IPR011323">
    <property type="entry name" value="Mss4/transl-control_tumour"/>
</dbReference>
<dbReference type="AlphaFoldDB" id="A0ABD3GDD3"/>
<feature type="domain" description="TCTP" evidence="2">
    <location>
        <begin position="1"/>
        <end position="170"/>
    </location>
</feature>
<dbReference type="Gene3D" id="2.170.150.10">
    <property type="entry name" value="Metal Binding Protein, Guanine Nucleotide Exchange Factor, Chain A"/>
    <property type="match status" value="1"/>
</dbReference>
<organism evidence="3 4">
    <name type="scientific">Riccia sorocarpa</name>
    <dbReference type="NCBI Taxonomy" id="122646"/>
    <lineage>
        <taxon>Eukaryota</taxon>
        <taxon>Viridiplantae</taxon>
        <taxon>Streptophyta</taxon>
        <taxon>Embryophyta</taxon>
        <taxon>Marchantiophyta</taxon>
        <taxon>Marchantiopsida</taxon>
        <taxon>Marchantiidae</taxon>
        <taxon>Marchantiales</taxon>
        <taxon>Ricciaceae</taxon>
        <taxon>Riccia</taxon>
    </lineage>
</organism>
<evidence type="ECO:0000256" key="1">
    <source>
        <dbReference type="PROSITE-ProRule" id="PRU01133"/>
    </source>
</evidence>
<proteinExistence type="inferred from homology"/>
<evidence type="ECO:0000259" key="2">
    <source>
        <dbReference type="PROSITE" id="PS51797"/>
    </source>
</evidence>
<dbReference type="PRINTS" id="PR01653">
    <property type="entry name" value="TCTPROTEIN"/>
</dbReference>
<dbReference type="Proteomes" id="UP001633002">
    <property type="component" value="Unassembled WGS sequence"/>
</dbReference>
<accession>A0ABD3GDD3</accession>
<name>A0ABD3GDD3_9MARC</name>
<dbReference type="SUPFAM" id="SSF51316">
    <property type="entry name" value="Mss4-like"/>
    <property type="match status" value="1"/>
</dbReference>
<comment type="caution">
    <text evidence="3">The sequence shown here is derived from an EMBL/GenBank/DDBJ whole genome shotgun (WGS) entry which is preliminary data.</text>
</comment>
<dbReference type="PANTHER" id="PTHR11991">
    <property type="entry name" value="TRANSLATIONALLY CONTROLLED TUMOR PROTEIN-RELATED"/>
    <property type="match status" value="1"/>
</dbReference>
<dbReference type="Pfam" id="PF00838">
    <property type="entry name" value="TCTP"/>
    <property type="match status" value="1"/>
</dbReference>
<dbReference type="InterPro" id="IPR011057">
    <property type="entry name" value="Mss4-like_sf"/>
</dbReference>
<evidence type="ECO:0000313" key="3">
    <source>
        <dbReference type="EMBL" id="KAL3675789.1"/>
    </source>
</evidence>
<dbReference type="InterPro" id="IPR034737">
    <property type="entry name" value="TCTP"/>
</dbReference>
<comment type="similarity">
    <text evidence="1">Belongs to the TCTP family.</text>
</comment>
<gene>
    <name evidence="3" type="ORF">R1sor_025737</name>
</gene>
<dbReference type="PROSITE" id="PS51797">
    <property type="entry name" value="TCTP_3"/>
    <property type="match status" value="1"/>
</dbReference>
<sequence>MLVYQDLLTADELLDNSFPINKELVDGVLWEVEGKWVTKEPVKVDVAVNRPADKGDPDFSVHDEPKKVIDVVDTFQLQEKSVVTDDATLVDTVKKYVDNLTPKVSADRQAHIKKNFHAAIKYLSGKVKDRKLYVGESMKDECAPVFCYYKEGTTNPTFVYFADGQPKAELAD</sequence>
<reference evidence="3 4" key="1">
    <citation type="submission" date="2024-09" db="EMBL/GenBank/DDBJ databases">
        <title>Chromosome-scale assembly of Riccia sorocarpa.</title>
        <authorList>
            <person name="Paukszto L."/>
        </authorList>
    </citation>
    <scope>NUCLEOTIDE SEQUENCE [LARGE SCALE GENOMIC DNA]</scope>
    <source>
        <strain evidence="3">LP-2024</strain>
        <tissue evidence="3">Aerial parts of the thallus</tissue>
    </source>
</reference>
<protein>
    <recommendedName>
        <fullName evidence="2">TCTP domain-containing protein</fullName>
    </recommendedName>
</protein>
<dbReference type="InterPro" id="IPR018105">
    <property type="entry name" value="Translational_control_tumour_p"/>
</dbReference>
<dbReference type="PANTHER" id="PTHR11991:SF0">
    <property type="entry name" value="TRANSLATIONALLY-CONTROLLED TUMOR PROTEIN"/>
    <property type="match status" value="1"/>
</dbReference>